<evidence type="ECO:0000256" key="1">
    <source>
        <dbReference type="ARBA" id="ARBA00004651"/>
    </source>
</evidence>
<evidence type="ECO:0000313" key="8">
    <source>
        <dbReference type="Proteomes" id="UP000721844"/>
    </source>
</evidence>
<evidence type="ECO:0000256" key="3">
    <source>
        <dbReference type="ARBA" id="ARBA00022692"/>
    </source>
</evidence>
<evidence type="ECO:0000256" key="5">
    <source>
        <dbReference type="ARBA" id="ARBA00023136"/>
    </source>
</evidence>
<evidence type="ECO:0000256" key="4">
    <source>
        <dbReference type="ARBA" id="ARBA00022989"/>
    </source>
</evidence>
<sequence>MDYLFSYLILASIFVILGLSTNLLVGVVGIFSVSQAAIFGVGAYTVGYALSNDIMGFVPALALAAVVCLVLNVLITLPSLRVSGDYFVVTSFGIQLLATAAFTNWDAITGGASGMAGIPTADLFGLPIDTSLKTLILTACVACLACFAFRLVMRSPFGRLLMALREDELAVAAAGRQVLRAKVEAAALAGVFAGVAGGLYAVYLSFIDPSTFDLDASVLLLTMVVLGGARTLAGSIVGPFVVVALPQLLSLIDLPTAIAASARQGIYGVLLVAFMLFRPQGLMGRKI</sequence>
<protein>
    <submittedName>
        <fullName evidence="7">Branched-chain amino acid ABC transporter permease</fullName>
    </submittedName>
</protein>
<dbReference type="InterPro" id="IPR001851">
    <property type="entry name" value="ABC_transp_permease"/>
</dbReference>
<accession>A0A964E5V9</accession>
<feature type="transmembrane region" description="Helical" evidence="6">
    <location>
        <begin position="218"/>
        <end position="245"/>
    </location>
</feature>
<evidence type="ECO:0000313" key="7">
    <source>
        <dbReference type="EMBL" id="MCB8883095.1"/>
    </source>
</evidence>
<keyword evidence="4 6" id="KW-1133">Transmembrane helix</keyword>
<dbReference type="PANTHER" id="PTHR30482:SF10">
    <property type="entry name" value="HIGH-AFFINITY BRANCHED-CHAIN AMINO ACID TRANSPORT PROTEIN BRAE"/>
    <property type="match status" value="1"/>
</dbReference>
<feature type="transmembrane region" description="Helical" evidence="6">
    <location>
        <begin position="54"/>
        <end position="74"/>
    </location>
</feature>
<evidence type="ECO:0000256" key="2">
    <source>
        <dbReference type="ARBA" id="ARBA00022475"/>
    </source>
</evidence>
<feature type="transmembrane region" description="Helical" evidence="6">
    <location>
        <begin position="257"/>
        <end position="277"/>
    </location>
</feature>
<dbReference type="CDD" id="cd06581">
    <property type="entry name" value="TM_PBP1_LivM_like"/>
    <property type="match status" value="1"/>
</dbReference>
<dbReference type="RefSeq" id="WP_227309752.1">
    <property type="nucleotide sequence ID" value="NZ_JAESVA010000011.1"/>
</dbReference>
<dbReference type="GO" id="GO:0015658">
    <property type="term" value="F:branched-chain amino acid transmembrane transporter activity"/>
    <property type="evidence" value="ECO:0007669"/>
    <property type="project" value="InterPro"/>
</dbReference>
<comment type="caution">
    <text evidence="7">The sequence shown here is derived from an EMBL/GenBank/DDBJ whole genome shotgun (WGS) entry which is preliminary data.</text>
</comment>
<dbReference type="Proteomes" id="UP000721844">
    <property type="component" value="Unassembled WGS sequence"/>
</dbReference>
<gene>
    <name evidence="7" type="ORF">ACELLULO517_22795</name>
</gene>
<feature type="transmembrane region" description="Helical" evidence="6">
    <location>
        <begin position="185"/>
        <end position="206"/>
    </location>
</feature>
<proteinExistence type="predicted"/>
<dbReference type="AlphaFoldDB" id="A0A964E5V9"/>
<evidence type="ECO:0000256" key="6">
    <source>
        <dbReference type="SAM" id="Phobius"/>
    </source>
</evidence>
<comment type="subcellular location">
    <subcellularLocation>
        <location evidence="1">Cell membrane</location>
        <topology evidence="1">Multi-pass membrane protein</topology>
    </subcellularLocation>
</comment>
<feature type="transmembrane region" description="Helical" evidence="6">
    <location>
        <begin position="86"/>
        <end position="105"/>
    </location>
</feature>
<feature type="transmembrane region" description="Helical" evidence="6">
    <location>
        <begin position="7"/>
        <end position="34"/>
    </location>
</feature>
<keyword evidence="5 6" id="KW-0472">Membrane</keyword>
<dbReference type="EMBL" id="JAESVA010000011">
    <property type="protein sequence ID" value="MCB8883095.1"/>
    <property type="molecule type" value="Genomic_DNA"/>
</dbReference>
<keyword evidence="2" id="KW-1003">Cell membrane</keyword>
<keyword evidence="8" id="KW-1185">Reference proteome</keyword>
<reference evidence="7 8" key="1">
    <citation type="journal article" date="2021" name="Microorganisms">
        <title>Acidisoma silvae sp. nov. and Acidisomacellulosilytica sp. nov., Two Acidophilic Bacteria Isolated from Decaying Wood, Hydrolyzing Cellulose and Producing Poly-3-hydroxybutyrate.</title>
        <authorList>
            <person name="Mieszkin S."/>
            <person name="Pouder E."/>
            <person name="Uroz S."/>
            <person name="Simon-Colin C."/>
            <person name="Alain K."/>
        </authorList>
    </citation>
    <scope>NUCLEOTIDE SEQUENCE [LARGE SCALE GENOMIC DNA]</scope>
    <source>
        <strain evidence="7 8">HW T5.17</strain>
    </source>
</reference>
<dbReference type="Pfam" id="PF02653">
    <property type="entry name" value="BPD_transp_2"/>
    <property type="match status" value="1"/>
</dbReference>
<dbReference type="InterPro" id="IPR043428">
    <property type="entry name" value="LivM-like"/>
</dbReference>
<dbReference type="GO" id="GO:0005886">
    <property type="term" value="C:plasma membrane"/>
    <property type="evidence" value="ECO:0007669"/>
    <property type="project" value="UniProtKB-SubCell"/>
</dbReference>
<feature type="transmembrane region" description="Helical" evidence="6">
    <location>
        <begin position="134"/>
        <end position="152"/>
    </location>
</feature>
<organism evidence="7 8">
    <name type="scientific">Acidisoma cellulosilyticum</name>
    <dbReference type="NCBI Taxonomy" id="2802395"/>
    <lineage>
        <taxon>Bacteria</taxon>
        <taxon>Pseudomonadati</taxon>
        <taxon>Pseudomonadota</taxon>
        <taxon>Alphaproteobacteria</taxon>
        <taxon>Acetobacterales</taxon>
        <taxon>Acidocellaceae</taxon>
        <taxon>Acidisoma</taxon>
    </lineage>
</organism>
<name>A0A964E5V9_9PROT</name>
<keyword evidence="3 6" id="KW-0812">Transmembrane</keyword>
<dbReference type="PANTHER" id="PTHR30482">
    <property type="entry name" value="HIGH-AFFINITY BRANCHED-CHAIN AMINO ACID TRANSPORT SYSTEM PERMEASE"/>
    <property type="match status" value="1"/>
</dbReference>